<reference evidence="5" key="1">
    <citation type="submission" date="2021-02" db="EMBL/GenBank/DDBJ databases">
        <authorList>
            <person name="Dougan E. K."/>
            <person name="Rhodes N."/>
            <person name="Thang M."/>
            <person name="Chan C."/>
        </authorList>
    </citation>
    <scope>NUCLEOTIDE SEQUENCE</scope>
</reference>
<sequence>MGELGEPDPIHSLELEKLAKRLLTSIPNREESHCRSGPCGLRDAEARQRLAKDGPNMLTPPEVETPLEKFLRTAFAGLLNLLLWVCVVAEVCLLFVYPGQRDPVTPAILSLVILSTAALQCYTELKAESSMEALRNLQAAEFVRTIRISEDGQRLDQQLPPTELVSGDIILLEPGQRVPADVRIIHCSNGTEVDNAALTGETVPELRSAKPEMPTVPAMEARRMPQVKSKCC</sequence>
<dbReference type="GO" id="GO:0030007">
    <property type="term" value="P:intracellular potassium ion homeostasis"/>
    <property type="evidence" value="ECO:0007669"/>
    <property type="project" value="TreeGrafter"/>
</dbReference>
<dbReference type="GO" id="GO:0036376">
    <property type="term" value="P:sodium ion export across plasma membrane"/>
    <property type="evidence" value="ECO:0007669"/>
    <property type="project" value="TreeGrafter"/>
</dbReference>
<comment type="subcellular location">
    <subcellularLocation>
        <location evidence="1">Cell membrane</location>
        <topology evidence="1">Multi-pass membrane protein</topology>
    </subcellularLocation>
</comment>
<dbReference type="InterPro" id="IPR050510">
    <property type="entry name" value="Cation_transp_ATPase_P-type"/>
</dbReference>
<dbReference type="Pfam" id="PF00122">
    <property type="entry name" value="E1-E2_ATPase"/>
    <property type="match status" value="1"/>
</dbReference>
<dbReference type="Gene3D" id="1.20.1110.10">
    <property type="entry name" value="Calcium-transporting ATPase, transmembrane domain"/>
    <property type="match status" value="1"/>
</dbReference>
<keyword evidence="2" id="KW-1003">Cell membrane</keyword>
<name>A0A812UTW2_SYMPI</name>
<evidence type="ECO:0000256" key="2">
    <source>
        <dbReference type="ARBA" id="ARBA00022475"/>
    </source>
</evidence>
<dbReference type="InterPro" id="IPR008250">
    <property type="entry name" value="ATPase_P-typ_transduc_dom_A_sf"/>
</dbReference>
<dbReference type="Gene3D" id="2.70.150.10">
    <property type="entry name" value="Calcium-transporting ATPase, cytoplasmic transduction domain A"/>
    <property type="match status" value="1"/>
</dbReference>
<keyword evidence="3" id="KW-0472">Membrane</keyword>
<dbReference type="InterPro" id="IPR059000">
    <property type="entry name" value="ATPase_P-type_domA"/>
</dbReference>
<dbReference type="PANTHER" id="PTHR43294:SF21">
    <property type="entry name" value="CATION TRANSPORTING ATPASE"/>
    <property type="match status" value="1"/>
</dbReference>
<dbReference type="SMART" id="SM00831">
    <property type="entry name" value="Cation_ATPase_N"/>
    <property type="match status" value="1"/>
</dbReference>
<dbReference type="InterPro" id="IPR023298">
    <property type="entry name" value="ATPase_P-typ_TM_dom_sf"/>
</dbReference>
<evidence type="ECO:0000256" key="3">
    <source>
        <dbReference type="SAM" id="Phobius"/>
    </source>
</evidence>
<accession>A0A812UTW2</accession>
<dbReference type="GO" id="GO:1902600">
    <property type="term" value="P:proton transmembrane transport"/>
    <property type="evidence" value="ECO:0007669"/>
    <property type="project" value="TreeGrafter"/>
</dbReference>
<dbReference type="Proteomes" id="UP000649617">
    <property type="component" value="Unassembled WGS sequence"/>
</dbReference>
<dbReference type="Pfam" id="PF00690">
    <property type="entry name" value="Cation_ATPase_N"/>
    <property type="match status" value="1"/>
</dbReference>
<dbReference type="GO" id="GO:0005391">
    <property type="term" value="F:P-type sodium:potassium-exchanging transporter activity"/>
    <property type="evidence" value="ECO:0007669"/>
    <property type="project" value="TreeGrafter"/>
</dbReference>
<keyword evidence="3" id="KW-0812">Transmembrane</keyword>
<protein>
    <submittedName>
        <fullName evidence="5">Atp1a1 protein</fullName>
    </submittedName>
</protein>
<keyword evidence="6" id="KW-1185">Reference proteome</keyword>
<evidence type="ECO:0000256" key="1">
    <source>
        <dbReference type="ARBA" id="ARBA00004651"/>
    </source>
</evidence>
<proteinExistence type="predicted"/>
<gene>
    <name evidence="5" type="primary">atp1a1</name>
    <name evidence="5" type="ORF">SPIL2461_LOCUS15906</name>
</gene>
<evidence type="ECO:0000313" key="6">
    <source>
        <dbReference type="Proteomes" id="UP000649617"/>
    </source>
</evidence>
<dbReference type="GO" id="GO:0005886">
    <property type="term" value="C:plasma membrane"/>
    <property type="evidence" value="ECO:0007669"/>
    <property type="project" value="UniProtKB-SubCell"/>
</dbReference>
<dbReference type="PANTHER" id="PTHR43294">
    <property type="entry name" value="SODIUM/POTASSIUM-TRANSPORTING ATPASE SUBUNIT ALPHA"/>
    <property type="match status" value="1"/>
</dbReference>
<dbReference type="GO" id="GO:1990573">
    <property type="term" value="P:potassium ion import across plasma membrane"/>
    <property type="evidence" value="ECO:0007669"/>
    <property type="project" value="TreeGrafter"/>
</dbReference>
<organism evidence="5 6">
    <name type="scientific">Symbiodinium pilosum</name>
    <name type="common">Dinoflagellate</name>
    <dbReference type="NCBI Taxonomy" id="2952"/>
    <lineage>
        <taxon>Eukaryota</taxon>
        <taxon>Sar</taxon>
        <taxon>Alveolata</taxon>
        <taxon>Dinophyceae</taxon>
        <taxon>Suessiales</taxon>
        <taxon>Symbiodiniaceae</taxon>
        <taxon>Symbiodinium</taxon>
    </lineage>
</organism>
<evidence type="ECO:0000313" key="5">
    <source>
        <dbReference type="EMBL" id="CAE7599005.1"/>
    </source>
</evidence>
<dbReference type="AlphaFoldDB" id="A0A812UTW2"/>
<dbReference type="OrthoDB" id="425043at2759"/>
<feature type="transmembrane region" description="Helical" evidence="3">
    <location>
        <begin position="75"/>
        <end position="97"/>
    </location>
</feature>
<dbReference type="GO" id="GO:0006883">
    <property type="term" value="P:intracellular sodium ion homeostasis"/>
    <property type="evidence" value="ECO:0007669"/>
    <property type="project" value="TreeGrafter"/>
</dbReference>
<dbReference type="SUPFAM" id="SSF81665">
    <property type="entry name" value="Calcium ATPase, transmembrane domain M"/>
    <property type="match status" value="1"/>
</dbReference>
<comment type="caution">
    <text evidence="5">The sequence shown here is derived from an EMBL/GenBank/DDBJ whole genome shotgun (WGS) entry which is preliminary data.</text>
</comment>
<dbReference type="InterPro" id="IPR004014">
    <property type="entry name" value="ATPase_P-typ_cation-transptr_N"/>
</dbReference>
<dbReference type="EMBL" id="CAJNIZ010040102">
    <property type="protein sequence ID" value="CAE7599005.1"/>
    <property type="molecule type" value="Genomic_DNA"/>
</dbReference>
<feature type="domain" description="Cation-transporting P-type ATPase N-terminal" evidence="4">
    <location>
        <begin position="9"/>
        <end position="95"/>
    </location>
</feature>
<dbReference type="SUPFAM" id="SSF81653">
    <property type="entry name" value="Calcium ATPase, transduction domain A"/>
    <property type="match status" value="1"/>
</dbReference>
<evidence type="ECO:0000259" key="4">
    <source>
        <dbReference type="SMART" id="SM00831"/>
    </source>
</evidence>
<keyword evidence="3" id="KW-1133">Transmembrane helix</keyword>